<evidence type="ECO:0000256" key="12">
    <source>
        <dbReference type="SAM" id="MobiDB-lite"/>
    </source>
</evidence>
<comment type="function">
    <text evidence="11">E3 ubiquitin-protein ligase that specifically binds poly-ADP-ribosylated proteins and mediates their ubiquitination and subsequent degradation.</text>
</comment>
<dbReference type="GO" id="GO:0051865">
    <property type="term" value="P:protein autoubiquitination"/>
    <property type="evidence" value="ECO:0007669"/>
    <property type="project" value="UniProtKB-UniRule"/>
</dbReference>
<dbReference type="GO" id="GO:0005634">
    <property type="term" value="C:nucleus"/>
    <property type="evidence" value="ECO:0007669"/>
    <property type="project" value="TreeGrafter"/>
</dbReference>
<evidence type="ECO:0000256" key="4">
    <source>
        <dbReference type="ARBA" id="ARBA00022679"/>
    </source>
</evidence>
<evidence type="ECO:0000256" key="3">
    <source>
        <dbReference type="ARBA" id="ARBA00022490"/>
    </source>
</evidence>
<reference evidence="15 16" key="1">
    <citation type="submission" date="2014-07" db="EMBL/GenBank/DDBJ databases">
        <title>Genomic and transcriptomic analysis on Apis cerana provide comprehensive insights into honey bee biology.</title>
        <authorList>
            <person name="Diao Q."/>
            <person name="Sun L."/>
            <person name="Zheng H."/>
            <person name="Zheng H."/>
            <person name="Xu S."/>
            <person name="Wang S."/>
            <person name="Zeng Z."/>
            <person name="Hu F."/>
            <person name="Su S."/>
            <person name="Wu J."/>
        </authorList>
    </citation>
    <scope>NUCLEOTIDE SEQUENCE [LARGE SCALE GENOMIC DNA]</scope>
    <source>
        <tissue evidence="15">Pupae without intestine</tissue>
    </source>
</reference>
<keyword evidence="4 11" id="KW-0808">Transferase</keyword>
<dbReference type="PROSITE" id="PS50089">
    <property type="entry name" value="ZF_RING_2"/>
    <property type="match status" value="1"/>
</dbReference>
<dbReference type="CDD" id="cd16546">
    <property type="entry name" value="RING-HC_RNF146"/>
    <property type="match status" value="1"/>
</dbReference>
<evidence type="ECO:0000256" key="5">
    <source>
        <dbReference type="ARBA" id="ARBA00022687"/>
    </source>
</evidence>
<dbReference type="EC" id="2.3.2.27" evidence="11"/>
<evidence type="ECO:0000256" key="2">
    <source>
        <dbReference type="ARBA" id="ARBA00004514"/>
    </source>
</evidence>
<dbReference type="InterPro" id="IPR004170">
    <property type="entry name" value="WWE_dom"/>
</dbReference>
<dbReference type="Pfam" id="PF13920">
    <property type="entry name" value="zf-C3HC4_3"/>
    <property type="match status" value="1"/>
</dbReference>
<dbReference type="InterPro" id="IPR018123">
    <property type="entry name" value="WWE-dom_subgr"/>
</dbReference>
<proteinExistence type="predicted"/>
<evidence type="ECO:0000256" key="9">
    <source>
        <dbReference type="ARBA" id="ARBA00022833"/>
    </source>
</evidence>
<dbReference type="InterPro" id="IPR013083">
    <property type="entry name" value="Znf_RING/FYVE/PHD"/>
</dbReference>
<evidence type="ECO:0000256" key="11">
    <source>
        <dbReference type="RuleBase" id="RU367115"/>
    </source>
</evidence>
<evidence type="ECO:0000256" key="1">
    <source>
        <dbReference type="ARBA" id="ARBA00000900"/>
    </source>
</evidence>
<keyword evidence="9 11" id="KW-0862">Zinc</keyword>
<dbReference type="GO" id="GO:0006511">
    <property type="term" value="P:ubiquitin-dependent protein catabolic process"/>
    <property type="evidence" value="ECO:0007669"/>
    <property type="project" value="UniProtKB-UniRule"/>
</dbReference>
<feature type="region of interest" description="Disordered" evidence="12">
    <location>
        <begin position="223"/>
        <end position="330"/>
    </location>
</feature>
<dbReference type="InterPro" id="IPR037197">
    <property type="entry name" value="WWE_dom_sf"/>
</dbReference>
<dbReference type="GO" id="GO:0061630">
    <property type="term" value="F:ubiquitin protein ligase activity"/>
    <property type="evidence" value="ECO:0007669"/>
    <property type="project" value="UniProtKB-UniRule"/>
</dbReference>
<dbReference type="Proteomes" id="UP000242457">
    <property type="component" value="Unassembled WGS sequence"/>
</dbReference>
<dbReference type="GO" id="GO:0005829">
    <property type="term" value="C:cytosol"/>
    <property type="evidence" value="ECO:0007669"/>
    <property type="project" value="UniProtKB-SubCell"/>
</dbReference>
<feature type="region of interest" description="Disordered" evidence="12">
    <location>
        <begin position="1"/>
        <end position="25"/>
    </location>
</feature>
<keyword evidence="6 11" id="KW-0479">Metal-binding</keyword>
<feature type="domain" description="RING-type" evidence="13">
    <location>
        <begin position="35"/>
        <end position="73"/>
    </location>
</feature>
<dbReference type="STRING" id="94128.A0A2A3EK04"/>
<dbReference type="Gene3D" id="3.30.40.10">
    <property type="entry name" value="Zinc/RING finger domain, C3HC4 (zinc finger)"/>
    <property type="match status" value="1"/>
</dbReference>
<dbReference type="GO" id="GO:0008270">
    <property type="term" value="F:zinc ion binding"/>
    <property type="evidence" value="ECO:0007669"/>
    <property type="project" value="UniProtKB-UniRule"/>
</dbReference>
<dbReference type="InterPro" id="IPR033509">
    <property type="entry name" value="RNF146"/>
</dbReference>
<feature type="domain" description="WWE" evidence="14">
    <location>
        <begin position="132"/>
        <end position="210"/>
    </location>
</feature>
<keyword evidence="8 11" id="KW-0833">Ubl conjugation pathway</keyword>
<keyword evidence="7 10" id="KW-0863">Zinc-finger</keyword>
<dbReference type="GO" id="GO:0072572">
    <property type="term" value="F:poly-ADP-D-ribose binding"/>
    <property type="evidence" value="ECO:0007669"/>
    <property type="project" value="UniProtKB-UniRule"/>
</dbReference>
<evidence type="ECO:0000259" key="13">
    <source>
        <dbReference type="PROSITE" id="PS50089"/>
    </source>
</evidence>
<dbReference type="AlphaFoldDB" id="A0A2A3EK04"/>
<evidence type="ECO:0000256" key="6">
    <source>
        <dbReference type="ARBA" id="ARBA00022723"/>
    </source>
</evidence>
<keyword evidence="16" id="KW-1185">Reference proteome</keyword>
<dbReference type="Pfam" id="PF02825">
    <property type="entry name" value="WWE"/>
    <property type="match status" value="2"/>
</dbReference>
<evidence type="ECO:0000256" key="8">
    <source>
        <dbReference type="ARBA" id="ARBA00022786"/>
    </source>
</evidence>
<feature type="compositionally biased region" description="Polar residues" evidence="12">
    <location>
        <begin position="1"/>
        <end position="16"/>
    </location>
</feature>
<comment type="subcellular location">
    <subcellularLocation>
        <location evidence="2 11">Cytoplasm</location>
        <location evidence="2 11">Cytosol</location>
    </subcellularLocation>
</comment>
<evidence type="ECO:0000313" key="15">
    <source>
        <dbReference type="EMBL" id="PBC31814.1"/>
    </source>
</evidence>
<dbReference type="PANTHER" id="PTHR13417">
    <property type="entry name" value="E3 UBIQUITIN-PROTEIN LIGASE RNF146"/>
    <property type="match status" value="1"/>
</dbReference>
<dbReference type="SUPFAM" id="SSF117839">
    <property type="entry name" value="WWE domain"/>
    <property type="match status" value="2"/>
</dbReference>
<sequence>MAQAKLNSQEETNSTLNDKEKETDEKEGSTTVLECAVCLQPCIYPARLPCNHIYCYLCVKGVANQSKRCPMCRQEIPPDFLNRPQLVEVDETQKESEHFEEEYQWFYEGRNGWWKYDSRTSRDLEDIYNLGSTQCEILICGMLYVVDFKNNCQICWWQYDQRTSHELETAYKQGKRNCELLIAGFLYIADFGSMLQLRRNDPSRRRKIKRDLYNVPKKGVAGLRLNNQDEEITREVRGAERPASPASDDMGTGDGTNTPVPPSNTPQTPAGGTASGDATPLNDRMEQRDSLHQVLEQMRSLVLREHLSSDTDDELEEDEESESPSTHPTL</sequence>
<evidence type="ECO:0000256" key="7">
    <source>
        <dbReference type="ARBA" id="ARBA00022771"/>
    </source>
</evidence>
<comment type="pathway">
    <text evidence="11">Protein modification; protein ubiquitination.</text>
</comment>
<comment type="domain">
    <text evidence="11">The WWE domain mediates non-covalent poly(ADP-ribose)-binding.</text>
</comment>
<dbReference type="InterPro" id="IPR001841">
    <property type="entry name" value="Znf_RING"/>
</dbReference>
<dbReference type="Gene3D" id="3.30.720.50">
    <property type="match status" value="2"/>
</dbReference>
<dbReference type="SUPFAM" id="SSF57850">
    <property type="entry name" value="RING/U-box"/>
    <property type="match status" value="1"/>
</dbReference>
<dbReference type="UniPathway" id="UPA00143"/>
<dbReference type="GO" id="GO:0016055">
    <property type="term" value="P:Wnt signaling pathway"/>
    <property type="evidence" value="ECO:0007669"/>
    <property type="project" value="UniProtKB-KW"/>
</dbReference>
<organism evidence="15 16">
    <name type="scientific">Apis cerana cerana</name>
    <name type="common">Oriental honeybee</name>
    <dbReference type="NCBI Taxonomy" id="94128"/>
    <lineage>
        <taxon>Eukaryota</taxon>
        <taxon>Metazoa</taxon>
        <taxon>Ecdysozoa</taxon>
        <taxon>Arthropoda</taxon>
        <taxon>Hexapoda</taxon>
        <taxon>Insecta</taxon>
        <taxon>Pterygota</taxon>
        <taxon>Neoptera</taxon>
        <taxon>Endopterygota</taxon>
        <taxon>Hymenoptera</taxon>
        <taxon>Apocrita</taxon>
        <taxon>Aculeata</taxon>
        <taxon>Apoidea</taxon>
        <taxon>Anthophila</taxon>
        <taxon>Apidae</taxon>
        <taxon>Apis</taxon>
    </lineage>
</organism>
<protein>
    <recommendedName>
        <fullName evidence="11">E3 ubiquitin-protein ligase</fullName>
        <ecNumber evidence="11">2.3.2.27</ecNumber>
    </recommendedName>
</protein>
<evidence type="ECO:0000259" key="14">
    <source>
        <dbReference type="PROSITE" id="PS50918"/>
    </source>
</evidence>
<dbReference type="OrthoDB" id="10065815at2759"/>
<dbReference type="PANTHER" id="PTHR13417:SF2">
    <property type="entry name" value="E3 UBIQUITIN-PROTEIN LIGASE RNF146"/>
    <property type="match status" value="1"/>
</dbReference>
<dbReference type="PROSITE" id="PS00518">
    <property type="entry name" value="ZF_RING_1"/>
    <property type="match status" value="1"/>
</dbReference>
<keyword evidence="5" id="KW-0879">Wnt signaling pathway</keyword>
<comment type="catalytic activity">
    <reaction evidence="1 11">
        <text>S-ubiquitinyl-[E2 ubiquitin-conjugating enzyme]-L-cysteine + [acceptor protein]-L-lysine = [E2 ubiquitin-conjugating enzyme]-L-cysteine + N(6)-ubiquitinyl-[acceptor protein]-L-lysine.</text>
        <dbReference type="EC" id="2.3.2.27"/>
    </reaction>
</comment>
<accession>A0A2A3EK04</accession>
<dbReference type="InterPro" id="IPR044110">
    <property type="entry name" value="RING-HC_RNF146"/>
</dbReference>
<dbReference type="InterPro" id="IPR017907">
    <property type="entry name" value="Znf_RING_CS"/>
</dbReference>
<dbReference type="SMART" id="SM00678">
    <property type="entry name" value="WWE"/>
    <property type="match status" value="2"/>
</dbReference>
<feature type="compositionally biased region" description="Acidic residues" evidence="12">
    <location>
        <begin position="310"/>
        <end position="322"/>
    </location>
</feature>
<dbReference type="EMBL" id="KZ288227">
    <property type="protein sequence ID" value="PBC31814.1"/>
    <property type="molecule type" value="Genomic_DNA"/>
</dbReference>
<dbReference type="SMART" id="SM00184">
    <property type="entry name" value="RING"/>
    <property type="match status" value="1"/>
</dbReference>
<gene>
    <name evidence="15" type="ORF">APICC_05695</name>
</gene>
<evidence type="ECO:0000256" key="10">
    <source>
        <dbReference type="PROSITE-ProRule" id="PRU00175"/>
    </source>
</evidence>
<dbReference type="PROSITE" id="PS50918">
    <property type="entry name" value="WWE"/>
    <property type="match status" value="1"/>
</dbReference>
<evidence type="ECO:0000313" key="16">
    <source>
        <dbReference type="Proteomes" id="UP000242457"/>
    </source>
</evidence>
<comment type="PTM">
    <text evidence="11">Ubiquitinated; autoubiquitinated.</text>
</comment>
<keyword evidence="3 11" id="KW-0963">Cytoplasm</keyword>
<feature type="compositionally biased region" description="Basic and acidic residues" evidence="12">
    <location>
        <begin position="231"/>
        <end position="240"/>
    </location>
</feature>
<name>A0A2A3EK04_APICC</name>